<organism evidence="4 5">
    <name type="scientific">Caldalkalibacillus horti</name>
    <dbReference type="NCBI Taxonomy" id="77523"/>
    <lineage>
        <taxon>Bacteria</taxon>
        <taxon>Bacillati</taxon>
        <taxon>Bacillota</taxon>
        <taxon>Bacilli</taxon>
        <taxon>Bacillales</taxon>
        <taxon>Bacillaceae</taxon>
        <taxon>Caldalkalibacillus</taxon>
    </lineage>
</organism>
<dbReference type="InterPro" id="IPR013783">
    <property type="entry name" value="Ig-like_fold"/>
</dbReference>
<dbReference type="Gene3D" id="2.60.40.10">
    <property type="entry name" value="Immunoglobulins"/>
    <property type="match status" value="1"/>
</dbReference>
<feature type="domain" description="Fibronectin type-III" evidence="2">
    <location>
        <begin position="717"/>
        <end position="811"/>
    </location>
</feature>
<dbReference type="PROSITE" id="PS51272">
    <property type="entry name" value="SLH"/>
    <property type="match status" value="3"/>
</dbReference>
<dbReference type="CDD" id="cd00063">
    <property type="entry name" value="FN3"/>
    <property type="match status" value="1"/>
</dbReference>
<dbReference type="InterPro" id="IPR025883">
    <property type="entry name" value="Cadherin-like_domain"/>
</dbReference>
<evidence type="ECO:0000259" key="3">
    <source>
        <dbReference type="PROSITE" id="PS51272"/>
    </source>
</evidence>
<dbReference type="InterPro" id="IPR051465">
    <property type="entry name" value="Cell_Envelope_Struct_Comp"/>
</dbReference>
<dbReference type="SUPFAM" id="SSF49265">
    <property type="entry name" value="Fibronectin type III"/>
    <property type="match status" value="1"/>
</dbReference>
<keyword evidence="5" id="KW-1185">Reference proteome</keyword>
<protein>
    <submittedName>
        <fullName evidence="4">LysM repeat protein</fullName>
    </submittedName>
</protein>
<dbReference type="PROSITE" id="PS50853">
    <property type="entry name" value="FN3"/>
    <property type="match status" value="1"/>
</dbReference>
<dbReference type="Pfam" id="PF12733">
    <property type="entry name" value="Cadherin-like"/>
    <property type="match status" value="1"/>
</dbReference>
<feature type="domain" description="SLH" evidence="3">
    <location>
        <begin position="1054"/>
        <end position="1110"/>
    </location>
</feature>
<dbReference type="Pfam" id="PF13290">
    <property type="entry name" value="CHB_HEX_C_1"/>
    <property type="match status" value="4"/>
</dbReference>
<evidence type="ECO:0000313" key="4">
    <source>
        <dbReference type="EMBL" id="MDQ0168388.1"/>
    </source>
</evidence>
<name>A0ABT9W551_9BACI</name>
<dbReference type="InterPro" id="IPR036116">
    <property type="entry name" value="FN3_sf"/>
</dbReference>
<gene>
    <name evidence="4" type="ORF">J2S11_004350</name>
</gene>
<dbReference type="Pfam" id="PF00395">
    <property type="entry name" value="SLH"/>
    <property type="match status" value="3"/>
</dbReference>
<dbReference type="SUPFAM" id="SSF89372">
    <property type="entry name" value="Fucose-specific lectin"/>
    <property type="match status" value="1"/>
</dbReference>
<dbReference type="Proteomes" id="UP001235840">
    <property type="component" value="Unassembled WGS sequence"/>
</dbReference>
<accession>A0ABT9W551</accession>
<comment type="caution">
    <text evidence="4">The sequence shown here is derived from an EMBL/GenBank/DDBJ whole genome shotgun (WGS) entry which is preliminary data.</text>
</comment>
<dbReference type="EMBL" id="JAUSTY010000030">
    <property type="protein sequence ID" value="MDQ0168388.1"/>
    <property type="molecule type" value="Genomic_DNA"/>
</dbReference>
<dbReference type="PANTHER" id="PTHR43308:SF5">
    <property type="entry name" value="S-LAYER PROTEIN _ PEPTIDOGLYCAN ENDO-BETA-N-ACETYLGLUCOSAMINIDASE"/>
    <property type="match status" value="1"/>
</dbReference>
<dbReference type="PANTHER" id="PTHR43308">
    <property type="entry name" value="OUTER MEMBRANE PROTEIN ALPHA-RELATED"/>
    <property type="match status" value="1"/>
</dbReference>
<dbReference type="RefSeq" id="WP_307398079.1">
    <property type="nucleotide sequence ID" value="NZ_JAUSTY010000030.1"/>
</dbReference>
<keyword evidence="1" id="KW-0732">Signal</keyword>
<dbReference type="InterPro" id="IPR001119">
    <property type="entry name" value="SLH_dom"/>
</dbReference>
<feature type="domain" description="SLH" evidence="3">
    <location>
        <begin position="989"/>
        <end position="1052"/>
    </location>
</feature>
<proteinExistence type="predicted"/>
<dbReference type="Gene3D" id="2.120.10.70">
    <property type="entry name" value="Fucose-specific lectin"/>
    <property type="match status" value="1"/>
</dbReference>
<sequence length="1110" mass="118004">MKNWYTKIAVILIATLLCSGWLNILLTDQNVVYARDVHWETVGTAGFSEGAVVAEGSLITTVSIDVHAGVPYVAYADESKDGKLVVQKYNGSAWEYVGNKDGISNTAARGISLVLYDGSPYVAYTGKEELGADKVFVKKYNGAVWVPMGSSAGLVGTTNTTTTSLSVYEGIPYVAFANIAGSVRAFKLNGNEWMTLPISDLSKGSSVSIDVNGGIPYIAYMSSPPLIFRAMVAKLDGSMWESLGQASPPVVGGEKMIMKLDNGTPYVAFFNQQKATVMKYSGSGVDWEPVGAAEFSPNGSYTAFDLNEGIPYLGFMDRSSRRATVMTFDGSEWKTVGMAGFSEGEANNLSLAVDGESAYLAYLDKENGNKVTVMKHDITIPPQVSTLVASPSGGAVAPGTTVELTTETSGATIYYTTDGSEPTRSSAEYTDPIEITEAMTIKAIAVKDGMSDSEVLEEDYTILLQVDKPVASPSGEAVVSGTSVELITETSGATIHYTTDGNQPTRSSTQYSAPIEITAAVTIKAIAVKEGMSDSEVLEEHYTVLPPEQVVAPVADPAGGEYAAGTSVELATATSGAAIYYTTDGREPTRSSTEYTAPIEITEAVTIKAIAVKDGMTDSEMLEEHYTVLPPEQVVAPVADPAGGEYAAGTSVELTTETSGATIYYSTDGSDPTRSSAEYTAPIEITEAMTIKAIAVKDGMRDSEVLEEHYTIATRLGPANLTASAGDRSVTLKWSDATETGTVTYAVYQVEGPSAPADPANWTLVQSNITGNSYTVTELTNGKTYAFAVKANYADGASDFSNVTTATPRAAEGNGGSGGVRGGLVLSDNTHLADLQIWGNDKKLTLSPAFAPNTTEYTGQTEAEQIEITAKPAYFAARVMLQDEVITDRTKVQLEDGANILILTVQAENGSKKEYTLTIHRDTPKLSESEIHFMDITGHWAESEIKRATAKGIVSGYPDGSFKPNNPVTRTEFTVMLAGALKMDGEGSSLTFADHEQIGGWAKPTIAQVVNAGIVNGYEDGSFRPNGQITRAEMATMIARALKLHLNTYASTGFADDATIPQWAKGAIDAIHTLGIVDGRSWDRFVPNETATRAEATVMLLRMLGQQEEE</sequence>
<evidence type="ECO:0000313" key="5">
    <source>
        <dbReference type="Proteomes" id="UP001235840"/>
    </source>
</evidence>
<evidence type="ECO:0000256" key="1">
    <source>
        <dbReference type="ARBA" id="ARBA00022729"/>
    </source>
</evidence>
<reference evidence="4 5" key="1">
    <citation type="submission" date="2023-07" db="EMBL/GenBank/DDBJ databases">
        <title>Genomic Encyclopedia of Type Strains, Phase IV (KMG-IV): sequencing the most valuable type-strain genomes for metagenomic binning, comparative biology and taxonomic classification.</title>
        <authorList>
            <person name="Goeker M."/>
        </authorList>
    </citation>
    <scope>NUCLEOTIDE SEQUENCE [LARGE SCALE GENOMIC DNA]</scope>
    <source>
        <strain evidence="4 5">DSM 12751</strain>
    </source>
</reference>
<dbReference type="Pfam" id="PF00041">
    <property type="entry name" value="fn3"/>
    <property type="match status" value="1"/>
</dbReference>
<feature type="domain" description="SLH" evidence="3">
    <location>
        <begin position="928"/>
        <end position="988"/>
    </location>
</feature>
<evidence type="ECO:0000259" key="2">
    <source>
        <dbReference type="PROSITE" id="PS50853"/>
    </source>
</evidence>
<dbReference type="InterPro" id="IPR003961">
    <property type="entry name" value="FN3_dom"/>
</dbReference>
<dbReference type="InterPro" id="IPR059177">
    <property type="entry name" value="GH29D-like_dom"/>
</dbReference>
<dbReference type="SMART" id="SM00060">
    <property type="entry name" value="FN3"/>
    <property type="match status" value="1"/>
</dbReference>